<evidence type="ECO:0000313" key="1">
    <source>
        <dbReference type="EMBL" id="TDO46228.1"/>
    </source>
</evidence>
<dbReference type="PANTHER" id="PTHR20883">
    <property type="entry name" value="PHYTANOYL-COA DIOXYGENASE DOMAIN CONTAINING 1"/>
    <property type="match status" value="1"/>
</dbReference>
<dbReference type="PANTHER" id="PTHR20883:SF46">
    <property type="entry name" value="PHYTANOYL-COA HYDROXYLASE"/>
    <property type="match status" value="1"/>
</dbReference>
<dbReference type="AlphaFoldDB" id="A0A4R6K978"/>
<organism evidence="1 2">
    <name type="scientific">Kribbella caucasensis</name>
    <dbReference type="NCBI Taxonomy" id="2512215"/>
    <lineage>
        <taxon>Bacteria</taxon>
        <taxon>Bacillati</taxon>
        <taxon>Actinomycetota</taxon>
        <taxon>Actinomycetes</taxon>
        <taxon>Propionibacteriales</taxon>
        <taxon>Kribbellaceae</taxon>
        <taxon>Kribbella</taxon>
    </lineage>
</organism>
<dbReference type="Proteomes" id="UP000295388">
    <property type="component" value="Unassembled WGS sequence"/>
</dbReference>
<name>A0A4R6K978_9ACTN</name>
<dbReference type="OrthoDB" id="9814777at2"/>
<keyword evidence="1" id="KW-0223">Dioxygenase</keyword>
<dbReference type="EMBL" id="SNWQ01000011">
    <property type="protein sequence ID" value="TDO46228.1"/>
    <property type="molecule type" value="Genomic_DNA"/>
</dbReference>
<accession>A0A4R6K978</accession>
<dbReference type="SUPFAM" id="SSF51197">
    <property type="entry name" value="Clavaminate synthase-like"/>
    <property type="match status" value="1"/>
</dbReference>
<reference evidence="1 2" key="1">
    <citation type="submission" date="2019-03" db="EMBL/GenBank/DDBJ databases">
        <title>Genomic Encyclopedia of Type Strains, Phase III (KMG-III): the genomes of soil and plant-associated and newly described type strains.</title>
        <authorList>
            <person name="Whitman W."/>
        </authorList>
    </citation>
    <scope>NUCLEOTIDE SEQUENCE [LARGE SCALE GENOMIC DNA]</scope>
    <source>
        <strain evidence="1 2">VKM Ac-2527</strain>
    </source>
</reference>
<protein>
    <submittedName>
        <fullName evidence="1">Phytanoyl-CoA dioxygenase PhyH</fullName>
    </submittedName>
</protein>
<sequence>MTMIEPKILDDETISAYRRDGVVRIGGIIGRAEADRFRDAASAAVRTAADNAAESAIFNQYVNIWQQDPVLRELTLDSRLAKVATALAGVPLRLWHDQVLIKSPHNGAATEFHQDAPYWPHAGSRHALSAWIALVDVPVERGCMTFIPGSQRLRELRKQDLSDSHDLFRAAPELQWEERLTIPLRAGDCTFHNAYLAHSATPNLTDDPRVAHVAIFIDADTTYTGAPHVVTDGLGLTVGEPLEHELFPRVSEG</sequence>
<proteinExistence type="predicted"/>
<gene>
    <name evidence="1" type="ORF">EV643_11180</name>
</gene>
<evidence type="ECO:0000313" key="2">
    <source>
        <dbReference type="Proteomes" id="UP000295388"/>
    </source>
</evidence>
<dbReference type="Gene3D" id="2.60.120.620">
    <property type="entry name" value="q2cbj1_9rhob like domain"/>
    <property type="match status" value="1"/>
</dbReference>
<keyword evidence="1" id="KW-0560">Oxidoreductase</keyword>
<keyword evidence="2" id="KW-1185">Reference proteome</keyword>
<dbReference type="GO" id="GO:0016706">
    <property type="term" value="F:2-oxoglutarate-dependent dioxygenase activity"/>
    <property type="evidence" value="ECO:0007669"/>
    <property type="project" value="UniProtKB-ARBA"/>
</dbReference>
<dbReference type="GO" id="GO:0005506">
    <property type="term" value="F:iron ion binding"/>
    <property type="evidence" value="ECO:0007669"/>
    <property type="project" value="UniProtKB-ARBA"/>
</dbReference>
<dbReference type="RefSeq" id="WP_133802114.1">
    <property type="nucleotide sequence ID" value="NZ_SNWQ01000011.1"/>
</dbReference>
<dbReference type="InterPro" id="IPR008775">
    <property type="entry name" value="Phytyl_CoA_dOase-like"/>
</dbReference>
<comment type="caution">
    <text evidence="1">The sequence shown here is derived from an EMBL/GenBank/DDBJ whole genome shotgun (WGS) entry which is preliminary data.</text>
</comment>
<dbReference type="Pfam" id="PF05721">
    <property type="entry name" value="PhyH"/>
    <property type="match status" value="1"/>
</dbReference>